<dbReference type="GO" id="GO:0140326">
    <property type="term" value="F:ATPase-coupled intramembrane lipid transporter activity"/>
    <property type="evidence" value="ECO:0007669"/>
    <property type="project" value="TreeGrafter"/>
</dbReference>
<evidence type="ECO:0000256" key="2">
    <source>
        <dbReference type="ARBA" id="ARBA00022692"/>
    </source>
</evidence>
<evidence type="ECO:0000256" key="1">
    <source>
        <dbReference type="ARBA" id="ARBA00004141"/>
    </source>
</evidence>
<evidence type="ECO:0000313" key="12">
    <source>
        <dbReference type="EMBL" id="RHW68445.1"/>
    </source>
</evidence>
<evidence type="ECO:0000256" key="6">
    <source>
        <dbReference type="ARBA" id="ARBA00023136"/>
    </source>
</evidence>
<evidence type="ECO:0000256" key="3">
    <source>
        <dbReference type="ARBA" id="ARBA00022723"/>
    </source>
</evidence>
<feature type="compositionally biased region" description="Basic and acidic residues" evidence="7">
    <location>
        <begin position="294"/>
        <end position="303"/>
    </location>
</feature>
<dbReference type="InterPro" id="IPR036412">
    <property type="entry name" value="HAD-like_sf"/>
</dbReference>
<feature type="domain" description="P-type ATPase N-terminal" evidence="10">
    <location>
        <begin position="27"/>
        <end position="86"/>
    </location>
</feature>
<feature type="transmembrane region" description="Helical" evidence="8">
    <location>
        <begin position="1441"/>
        <end position="1461"/>
    </location>
</feature>
<comment type="subcellular location">
    <subcellularLocation>
        <location evidence="1">Membrane</location>
        <topology evidence="1">Multi-pass membrane protein</topology>
    </subcellularLocation>
</comment>
<evidence type="ECO:0000259" key="10">
    <source>
        <dbReference type="Pfam" id="PF16209"/>
    </source>
</evidence>
<dbReference type="Pfam" id="PF16212">
    <property type="entry name" value="PhoLip_ATPase_C"/>
    <property type="match status" value="1"/>
</dbReference>
<feature type="transmembrane region" description="Helical" evidence="8">
    <location>
        <begin position="1402"/>
        <end position="1421"/>
    </location>
</feature>
<feature type="compositionally biased region" description="Polar residues" evidence="7">
    <location>
        <begin position="236"/>
        <end position="246"/>
    </location>
</feature>
<feature type="domain" description="P-type ATPase C-terminal" evidence="11">
    <location>
        <begin position="1285"/>
        <end position="1535"/>
    </location>
</feature>
<dbReference type="Pfam" id="PF00122">
    <property type="entry name" value="E1-E2_ATPase"/>
    <property type="match status" value="1"/>
</dbReference>
<evidence type="ECO:0000256" key="7">
    <source>
        <dbReference type="SAM" id="MobiDB-lite"/>
    </source>
</evidence>
<gene>
    <name evidence="12" type="ORF">DPX39_110106900</name>
</gene>
<dbReference type="InterPro" id="IPR023214">
    <property type="entry name" value="HAD_sf"/>
</dbReference>
<comment type="caution">
    <text evidence="12">The sequence shown here is derived from an EMBL/GenBank/DDBJ whole genome shotgun (WGS) entry which is preliminary data.</text>
</comment>
<dbReference type="Gene3D" id="3.40.1110.10">
    <property type="entry name" value="Calcium-transporting ATPase, cytoplasmic domain N"/>
    <property type="match status" value="1"/>
</dbReference>
<dbReference type="InterPro" id="IPR059000">
    <property type="entry name" value="ATPase_P-type_domA"/>
</dbReference>
<dbReference type="InterPro" id="IPR018303">
    <property type="entry name" value="ATPase_P-typ_P_site"/>
</dbReference>
<feature type="transmembrane region" description="Helical" evidence="8">
    <location>
        <begin position="488"/>
        <end position="511"/>
    </location>
</feature>
<dbReference type="Gene3D" id="2.70.150.10">
    <property type="entry name" value="Calcium-transporting ATPase, cytoplasmic transduction domain A"/>
    <property type="match status" value="1"/>
</dbReference>
<keyword evidence="3" id="KW-0479">Metal-binding</keyword>
<dbReference type="GO" id="GO:0005524">
    <property type="term" value="F:ATP binding"/>
    <property type="evidence" value="ECO:0007669"/>
    <property type="project" value="InterPro"/>
</dbReference>
<sequence>MADNSNVGVENTDHARSFVEVNILRGDLNAARRFPSNYVRTSKYTLATCIPKSLLNQFRCVSNIYFLFVTIITMIPVVSPVNPLSTLLPLCIVVGVGMWKDLWEDGKRRKSDKLVNSVGVQVLRGSDFVSVPSRDVRAGDVILCGLGDVVPADAVVLNTSLVDGVTYIETSNLDGETNAKTRRAKPETIKALGTVEDIIEGCLPDAATCAHFLNNGSLVGWKRCDSRGGDNGKGAISQNVLTENGRTSGGTSGQRARASSAFRDVEVTEVEDGTPQSVELPPPTNVTQSFAEQTSKKGTEGGHGRTSTATPTPLETRGSVCNTLELSSKERTITECDDRVPSSTVETSDIRDRVRGGPSGLCSSSNPFAAGTASNIYPRAGAPGSAVALANDGNGVLNDARGDGDFKGVLLRGATPCPDLHSWIGQLRLRCGSVVSLSIDQFLPRGCIIRNTEWVLCAVVYTGKNTKMLLNLKSKGEKSSLTSRRINLINIILLFVHQTALLTLCTMSVHWRAERLNGLEGAGSGHTTWYIQWALSRYGASKYFALMYLTNFILLSFLIPISLYVTMELNKVLQLYLIANDRRMASYDEFKGVLRYSRPKTSCLNSQLAYVRYVFTDKTGTLTENVMTYVGGCTATERHDEKERPGALGEAFLRLVEARRLSVPPAVGEPIMTTDTLERRQVPQQGRFDFDEEAMEKEPLFRYLRNLSLCHSVVCFDRPEVESAVAAAVEAAAASGHSVLGGSLPPGSQHAFTRRPSAADATLPNNNRIMGCSGTTDAVEMVCHRRVSSITPGSGSVFGASPSTGVGRFLHGHTGSASWRMTCHNDALMHERSLTMSRKVREFRDESKIYEGQSLDEVALVCAARDNLFALQGRTSKHVFVKVVQKVMCYEVVAELQFTSQRKLMSVLLSRCPDMDNASTGTQDNVRISYHRKVQETQTSPSFARAWETPTRSSGQHKTMKVLGDQKGDPTHPVVVEEDRKDRPVDSNARGKKLPFLLLVKGADSSMMSIMNKQNPRNIDLKDLFEVEIDSVAKKGLRTLVLGQRWVSEEEARDWLVKFNEAQCRLNDRDEALHEVYALLEKDVDLIGTTAVSDELQEDVPETVKFLMQADIVVWMLTGDKRETAVTIACTSGIIESGCEDMVHHLDVCSQLSGTTDLQTELKSERIREVLRSQLSAASNKCDSAEEQYGKDTHKMVLVVDGLTLDAIFCDADLTSEFFSIGMRCRSAVCCRMTPLQKAKIVKLFQENTGGVALAIGDGANDVSMIQESSVGIGIMGLEGSQAELASDYAIPKFRFLKRLLMVHGRFSLYRDAHCLVYSLHKNAFLTSAIVVYTISSGFSGMVLIDSWLITFFNLVYCSLQPVLMGVYDKDVEDELAESLPSLYPPLSRENMFFRWGYFTKWFVDGVLLGVLLFVLTYYVLGDDDALHPYRSGSVEDYGTLYFILLLFLVNLRAASAIVCYNLITVAVLALCFIAIPFLTLFYSALPNVFGSNRCVYVAIELVGNIKLWLMLLLCFGIYIMYIMGSNAYIELFKPWLNGERAMRAAWESPYKGEHLAKVKLLRERSRTR</sequence>
<dbReference type="FunFam" id="3.40.50.1000:FF:000203">
    <property type="entry name" value="Phospholipid-transporting ATPase"/>
    <property type="match status" value="1"/>
</dbReference>
<organism evidence="12">
    <name type="scientific">Trypanosoma brucei equiperdum</name>
    <dbReference type="NCBI Taxonomy" id="630700"/>
    <lineage>
        <taxon>Eukaryota</taxon>
        <taxon>Discoba</taxon>
        <taxon>Euglenozoa</taxon>
        <taxon>Kinetoplastea</taxon>
        <taxon>Metakinetoplastina</taxon>
        <taxon>Trypanosomatida</taxon>
        <taxon>Trypanosomatidae</taxon>
        <taxon>Trypanosoma</taxon>
    </lineage>
</organism>
<proteinExistence type="predicted"/>
<reference evidence="12" key="1">
    <citation type="submission" date="2018-09" db="EMBL/GenBank/DDBJ databases">
        <title>whole genome sequence of T. equiperdum IVM-t1 strain.</title>
        <authorList>
            <person name="Suganuma K."/>
        </authorList>
    </citation>
    <scope>NUCLEOTIDE SEQUENCE [LARGE SCALE GENOMIC DNA]</scope>
    <source>
        <strain evidence="12">IVM-t1</strain>
    </source>
</reference>
<evidence type="ECO:0000259" key="11">
    <source>
        <dbReference type="Pfam" id="PF16212"/>
    </source>
</evidence>
<keyword evidence="5 8" id="KW-1133">Transmembrane helix</keyword>
<dbReference type="InterPro" id="IPR032631">
    <property type="entry name" value="P-type_ATPase_N"/>
</dbReference>
<dbReference type="EMBL" id="QSBY01000011">
    <property type="protein sequence ID" value="RHW68445.1"/>
    <property type="molecule type" value="Genomic_DNA"/>
</dbReference>
<feature type="transmembrane region" description="Helical" evidence="8">
    <location>
        <begin position="1468"/>
        <end position="1486"/>
    </location>
</feature>
<dbReference type="PANTHER" id="PTHR24092:SF51">
    <property type="entry name" value="ATPASE, PUTATIVE-RELATED"/>
    <property type="match status" value="1"/>
</dbReference>
<evidence type="ECO:0000259" key="9">
    <source>
        <dbReference type="Pfam" id="PF00122"/>
    </source>
</evidence>
<feature type="compositionally biased region" description="Polar residues" evidence="7">
    <location>
        <begin position="305"/>
        <end position="320"/>
    </location>
</feature>
<keyword evidence="4" id="KW-0460">Magnesium</keyword>
<dbReference type="Pfam" id="PF16209">
    <property type="entry name" value="PhoLip_ATPase_N"/>
    <property type="match status" value="1"/>
</dbReference>
<dbReference type="InterPro" id="IPR032630">
    <property type="entry name" value="P_typ_ATPase_c"/>
</dbReference>
<dbReference type="InterPro" id="IPR023299">
    <property type="entry name" value="ATPase_P-typ_cyto_dom_N"/>
</dbReference>
<evidence type="ECO:0000256" key="5">
    <source>
        <dbReference type="ARBA" id="ARBA00022989"/>
    </source>
</evidence>
<dbReference type="SUPFAM" id="SSF56784">
    <property type="entry name" value="HAD-like"/>
    <property type="match status" value="1"/>
</dbReference>
<dbReference type="InterPro" id="IPR008250">
    <property type="entry name" value="ATPase_P-typ_transduc_dom_A_sf"/>
</dbReference>
<feature type="transmembrane region" description="Helical" evidence="8">
    <location>
        <begin position="60"/>
        <end position="78"/>
    </location>
</feature>
<dbReference type="InterPro" id="IPR001757">
    <property type="entry name" value="P_typ_ATPase"/>
</dbReference>
<feature type="domain" description="P-type ATPase A" evidence="9">
    <location>
        <begin position="120"/>
        <end position="183"/>
    </location>
</feature>
<dbReference type="GO" id="GO:0016887">
    <property type="term" value="F:ATP hydrolysis activity"/>
    <property type="evidence" value="ECO:0007669"/>
    <property type="project" value="InterPro"/>
</dbReference>
<feature type="region of interest" description="Disordered" evidence="7">
    <location>
        <begin position="336"/>
        <end position="359"/>
    </location>
</feature>
<feature type="transmembrane region" description="Helical" evidence="8">
    <location>
        <begin position="1341"/>
        <end position="1360"/>
    </location>
</feature>
<name>A0A3L6KWH3_9TRYP</name>
<dbReference type="InterPro" id="IPR023298">
    <property type="entry name" value="ATPase_P-typ_TM_dom_sf"/>
</dbReference>
<dbReference type="SUPFAM" id="SSF81665">
    <property type="entry name" value="Calcium ATPase, transmembrane domain M"/>
    <property type="match status" value="1"/>
</dbReference>
<feature type="region of interest" description="Disordered" evidence="7">
    <location>
        <begin position="232"/>
        <end position="320"/>
    </location>
</feature>
<dbReference type="Gene3D" id="3.40.50.1000">
    <property type="entry name" value="HAD superfamily/HAD-like"/>
    <property type="match status" value="1"/>
</dbReference>
<keyword evidence="2 8" id="KW-0812">Transmembrane</keyword>
<keyword evidence="6 8" id="KW-0472">Membrane</keyword>
<protein>
    <submittedName>
        <fullName evidence="12">Phospholipid-transporting ATPase</fullName>
    </submittedName>
</protein>
<dbReference type="GO" id="GO:0005886">
    <property type="term" value="C:plasma membrane"/>
    <property type="evidence" value="ECO:0007669"/>
    <property type="project" value="TreeGrafter"/>
</dbReference>
<accession>A0A3L6KWH3</accession>
<feature type="compositionally biased region" description="Basic and acidic residues" evidence="7">
    <location>
        <begin position="964"/>
        <end position="973"/>
    </location>
</feature>
<evidence type="ECO:0000256" key="8">
    <source>
        <dbReference type="SAM" id="Phobius"/>
    </source>
</evidence>
<evidence type="ECO:0000256" key="4">
    <source>
        <dbReference type="ARBA" id="ARBA00022842"/>
    </source>
</evidence>
<dbReference type="PANTHER" id="PTHR24092">
    <property type="entry name" value="PROBABLE PHOSPHOLIPID-TRANSPORTING ATPASE"/>
    <property type="match status" value="1"/>
</dbReference>
<dbReference type="SUPFAM" id="SSF81653">
    <property type="entry name" value="Calcium ATPase, transduction domain A"/>
    <property type="match status" value="1"/>
</dbReference>
<dbReference type="PROSITE" id="PS00154">
    <property type="entry name" value="ATPASE_E1_E2"/>
    <property type="match status" value="1"/>
</dbReference>
<feature type="transmembrane region" description="Helical" evidence="8">
    <location>
        <begin position="1506"/>
        <end position="1524"/>
    </location>
</feature>
<feature type="region of interest" description="Disordered" evidence="7">
    <location>
        <begin position="947"/>
        <end position="973"/>
    </location>
</feature>
<dbReference type="GO" id="GO:0046872">
    <property type="term" value="F:metal ion binding"/>
    <property type="evidence" value="ECO:0007669"/>
    <property type="project" value="UniProtKB-KW"/>
</dbReference>
<dbReference type="NCBIfam" id="TIGR01494">
    <property type="entry name" value="ATPase_P-type"/>
    <property type="match status" value="1"/>
</dbReference>
<dbReference type="Proteomes" id="UP000266743">
    <property type="component" value="Chromosome 11"/>
</dbReference>
<feature type="transmembrane region" description="Helical" evidence="8">
    <location>
        <begin position="543"/>
        <end position="565"/>
    </location>
</feature>
<dbReference type="GO" id="GO:0045332">
    <property type="term" value="P:phospholipid translocation"/>
    <property type="evidence" value="ECO:0007669"/>
    <property type="project" value="TreeGrafter"/>
</dbReference>